<reference evidence="7" key="2">
    <citation type="submission" date="2020-09" db="EMBL/GenBank/DDBJ databases">
        <authorList>
            <person name="Kikuchi T."/>
        </authorList>
    </citation>
    <scope>NUCLEOTIDE SEQUENCE</scope>
    <source>
        <strain evidence="7">Ka4C1</strain>
    </source>
</reference>
<dbReference type="CDD" id="cd03428">
    <property type="entry name" value="NUDIX_Ap4A_Nudt2"/>
    <property type="match status" value="1"/>
</dbReference>
<reference evidence="10" key="1">
    <citation type="submission" date="2016-11" db="UniProtKB">
        <authorList>
            <consortium name="WormBaseParasite"/>
        </authorList>
    </citation>
    <scope>IDENTIFICATION</scope>
</reference>
<evidence type="ECO:0000256" key="4">
    <source>
        <dbReference type="ARBA" id="ARBA00022801"/>
    </source>
</evidence>
<keyword evidence="4" id="KW-0378">Hydrolase</keyword>
<protein>
    <recommendedName>
        <fullName evidence="2">Bis(5'-nucleosyl)-tetraphosphatase [asymmetrical]</fullName>
    </recommendedName>
    <alternativeName>
        <fullName evidence="5">Diadenosine 5',5'''-P1,P4-tetraphosphate asymmetrical hydrolase</fullName>
    </alternativeName>
</protein>
<dbReference type="PROSITE" id="PS00893">
    <property type="entry name" value="NUDIX_BOX"/>
    <property type="match status" value="1"/>
</dbReference>
<evidence type="ECO:0000313" key="7">
    <source>
        <dbReference type="EMBL" id="CAD5211425.1"/>
    </source>
</evidence>
<dbReference type="AlphaFoldDB" id="A0A1I7S0Q6"/>
<dbReference type="GO" id="GO:0006754">
    <property type="term" value="P:ATP biosynthetic process"/>
    <property type="evidence" value="ECO:0007669"/>
    <property type="project" value="TreeGrafter"/>
</dbReference>
<dbReference type="PANTHER" id="PTHR21340">
    <property type="entry name" value="DIADENOSINE 5,5-P1,P4-TETRAPHOSPHATE PYROPHOSPHOHYDROLASE MUTT"/>
    <property type="match status" value="1"/>
</dbReference>
<dbReference type="InterPro" id="IPR020084">
    <property type="entry name" value="NUDIX_hydrolase_CS"/>
</dbReference>
<dbReference type="SUPFAM" id="SSF55811">
    <property type="entry name" value="Nudix"/>
    <property type="match status" value="1"/>
</dbReference>
<dbReference type="GO" id="GO:0004081">
    <property type="term" value="F:bis(5'-nucleosyl)-tetraphosphatase (asymmetrical) activity"/>
    <property type="evidence" value="ECO:0007669"/>
    <property type="project" value="TreeGrafter"/>
</dbReference>
<dbReference type="EMBL" id="CAJFCV020000001">
    <property type="protein sequence ID" value="CAG9088259.1"/>
    <property type="molecule type" value="Genomic_DNA"/>
</dbReference>
<organism evidence="8 10">
    <name type="scientific">Bursaphelenchus xylophilus</name>
    <name type="common">Pinewood nematode worm</name>
    <name type="synonym">Aphelenchoides xylophilus</name>
    <dbReference type="NCBI Taxonomy" id="6326"/>
    <lineage>
        <taxon>Eukaryota</taxon>
        <taxon>Metazoa</taxon>
        <taxon>Ecdysozoa</taxon>
        <taxon>Nematoda</taxon>
        <taxon>Chromadorea</taxon>
        <taxon>Rhabditida</taxon>
        <taxon>Tylenchina</taxon>
        <taxon>Tylenchomorpha</taxon>
        <taxon>Aphelenchoidea</taxon>
        <taxon>Aphelenchoididae</taxon>
        <taxon>Bursaphelenchus</taxon>
    </lineage>
</organism>
<evidence type="ECO:0000256" key="2">
    <source>
        <dbReference type="ARBA" id="ARBA00018911"/>
    </source>
</evidence>
<dbReference type="PANTHER" id="PTHR21340:SF0">
    <property type="entry name" value="BIS(5'-NUCLEOSYL)-TETRAPHOSPHATASE [ASYMMETRICAL]"/>
    <property type="match status" value="1"/>
</dbReference>
<evidence type="ECO:0000256" key="1">
    <source>
        <dbReference type="ARBA" id="ARBA00005582"/>
    </source>
</evidence>
<gene>
    <name evidence="7" type="ORF">BXYJ_LOCUS2422</name>
</gene>
<dbReference type="GO" id="GO:0000166">
    <property type="term" value="F:nucleotide binding"/>
    <property type="evidence" value="ECO:0007669"/>
    <property type="project" value="UniProtKB-KW"/>
</dbReference>
<evidence type="ECO:0000313" key="10">
    <source>
        <dbReference type="WBParaSite" id="BXY_0658000.1"/>
    </source>
</evidence>
<dbReference type="PROSITE" id="PS51462">
    <property type="entry name" value="NUDIX"/>
    <property type="match status" value="1"/>
</dbReference>
<dbReference type="WBParaSite" id="BXY_0658000.1">
    <property type="protein sequence ID" value="BXY_0658000.1"/>
    <property type="gene ID" value="BXY_0658000"/>
</dbReference>
<dbReference type="Pfam" id="PF00293">
    <property type="entry name" value="NUDIX"/>
    <property type="match status" value="1"/>
</dbReference>
<dbReference type="Proteomes" id="UP000095284">
    <property type="component" value="Unplaced"/>
</dbReference>
<evidence type="ECO:0000256" key="3">
    <source>
        <dbReference type="ARBA" id="ARBA00022741"/>
    </source>
</evidence>
<keyword evidence="3" id="KW-0547">Nucleotide-binding</keyword>
<dbReference type="GO" id="GO:0006167">
    <property type="term" value="P:AMP biosynthetic process"/>
    <property type="evidence" value="ECO:0007669"/>
    <property type="project" value="TreeGrafter"/>
</dbReference>
<sequence length="140" mass="16516">MGSRVRAAGLLVYRVVGEKKFEYLLLQASYEPHHWTPPKGHVDPGEDEWQAALRETQEEAHIEQSQLEIDKNFKYEMFYEANGKPKSVHYWLAKLKNNDAVKLSHEHQNWKWAEVADAITTTKFPEMEKMLRKAEEYLQK</sequence>
<dbReference type="SMR" id="A0A1I7S0Q6"/>
<dbReference type="Gene3D" id="3.90.79.10">
    <property type="entry name" value="Nucleoside Triphosphate Pyrophosphohydrolase"/>
    <property type="match status" value="1"/>
</dbReference>
<keyword evidence="9" id="KW-1185">Reference proteome</keyword>
<evidence type="ECO:0000256" key="5">
    <source>
        <dbReference type="ARBA" id="ARBA00032644"/>
    </source>
</evidence>
<dbReference type="EMBL" id="CAJFDI010000001">
    <property type="protein sequence ID" value="CAD5211425.1"/>
    <property type="molecule type" value="Genomic_DNA"/>
</dbReference>
<dbReference type="Proteomes" id="UP000659654">
    <property type="component" value="Unassembled WGS sequence"/>
</dbReference>
<dbReference type="OrthoDB" id="276276at2759"/>
<comment type="similarity">
    <text evidence="1">Belongs to the Nudix hydrolase family.</text>
</comment>
<evidence type="ECO:0000259" key="6">
    <source>
        <dbReference type="PROSITE" id="PS51462"/>
    </source>
</evidence>
<dbReference type="eggNOG" id="KOG2839">
    <property type="taxonomic scope" value="Eukaryota"/>
</dbReference>
<dbReference type="PRINTS" id="PR01405">
    <property type="entry name" value="TETRPHPHTASE"/>
</dbReference>
<dbReference type="InterPro" id="IPR051325">
    <property type="entry name" value="Nudix_hydrolase_domain"/>
</dbReference>
<dbReference type="Proteomes" id="UP000582659">
    <property type="component" value="Unassembled WGS sequence"/>
</dbReference>
<name>A0A1I7S0Q6_BURXY</name>
<proteinExistence type="inferred from homology"/>
<evidence type="ECO:0000313" key="9">
    <source>
        <dbReference type="Proteomes" id="UP000659654"/>
    </source>
</evidence>
<feature type="domain" description="Nudix hydrolase" evidence="6">
    <location>
        <begin position="3"/>
        <end position="135"/>
    </location>
</feature>
<evidence type="ECO:0000313" key="8">
    <source>
        <dbReference type="Proteomes" id="UP000095284"/>
    </source>
</evidence>
<accession>A0A1I7S0Q6</accession>
<dbReference type="InterPro" id="IPR015797">
    <property type="entry name" value="NUDIX_hydrolase-like_dom_sf"/>
</dbReference>
<dbReference type="InterPro" id="IPR003565">
    <property type="entry name" value="Tetra_PHTase"/>
</dbReference>
<dbReference type="InterPro" id="IPR000086">
    <property type="entry name" value="NUDIX_hydrolase_dom"/>
</dbReference>